<comment type="caution">
    <text evidence="1">The sequence shown here is derived from an EMBL/GenBank/DDBJ whole genome shotgun (WGS) entry which is preliminary data.</text>
</comment>
<accession>A0ACC7NXR6</accession>
<sequence>MTHPHKARWLAKSSSMLKNRGKAVFRQAWFRFVLKRAALVVLPFLLVFLTEALTRQSWYAAFVWMADYNNEFVLNYWIAFWVTLVTAALTGRTRAASVLLLAGITVTGIWSGISMNRTGLPLLPWVIMLPGGEPDPVAGLNPHLTSGLLAGVVIAAAVLMLAFRIPGTRLGRRERLLYAASGLLILGSAYLNSPLPFTDHLRLPWIHYEQEANYSRNGFWASTLDNLHFVAPVRPAGSAKGELRSLIRSLPASPSYAEQIRSQPEKASHEHPNVIVLLSESFWDPTLLPEVRFSEDPIPFFHSMMAETTGGWMLSPQFSGTTANVEFEVLTGNSVRFLPKDAIAYISYMGRGVDSLAGIYARQGYTTTAINPYFNWFFNSRNVYRNMGFSRFISCEFFEPRFHGPNFEDSQVMDKIIEAMDSSPGPDFVFANTMENHGSYENKFYSNPISVSGPLSAKAKNILENYATGAQAFDQAFRKLVEHYRKSGEPTVILSFGDHLPGLGPDYLAYREGGFLHKEDSDAQKMEKLHYTPFVIWDNMKLQPRESLRMNASFLGPYLLHYAGSPGTYYTDYLYALSQKQPIIPIRPYAHAYPADNKELADYKRLQYDILFGSQEGYRLQGIAGSVPAARFEMGYGSPALAKIFRDTTGKLVVEGGRFSSDSEVCLDGKPLHTVYDSPQRLTVWPEDLPPVLAGAWSVQLADRKHTIISRSGELVLSAEELEAH</sequence>
<name>A0ACC7NXR6_9BACL</name>
<evidence type="ECO:0000313" key="2">
    <source>
        <dbReference type="Proteomes" id="UP001631969"/>
    </source>
</evidence>
<proteinExistence type="predicted"/>
<dbReference type="EMBL" id="JBJURJ010000006">
    <property type="protein sequence ID" value="MFM9328855.1"/>
    <property type="molecule type" value="Genomic_DNA"/>
</dbReference>
<dbReference type="Proteomes" id="UP001631969">
    <property type="component" value="Unassembled WGS sequence"/>
</dbReference>
<gene>
    <name evidence="1" type="ORF">ACI1P1_11185</name>
</gene>
<keyword evidence="2" id="KW-1185">Reference proteome</keyword>
<reference evidence="1" key="1">
    <citation type="submission" date="2024-12" db="EMBL/GenBank/DDBJ databases">
        <authorList>
            <person name="Wu N."/>
        </authorList>
    </citation>
    <scope>NUCLEOTIDE SEQUENCE</scope>
    <source>
        <strain evidence="1">P15</strain>
    </source>
</reference>
<evidence type="ECO:0000313" key="1">
    <source>
        <dbReference type="EMBL" id="MFM9328855.1"/>
    </source>
</evidence>
<organism evidence="1 2">
    <name type="scientific">Paenibacillus mesotrionivorans</name>
    <dbReference type="NCBI Taxonomy" id="3160968"/>
    <lineage>
        <taxon>Bacteria</taxon>
        <taxon>Bacillati</taxon>
        <taxon>Bacillota</taxon>
        <taxon>Bacilli</taxon>
        <taxon>Bacillales</taxon>
        <taxon>Paenibacillaceae</taxon>
        <taxon>Paenibacillus</taxon>
    </lineage>
</organism>
<protein>
    <submittedName>
        <fullName evidence="1">Sulfatase-like hydrolase/transferase</fullName>
    </submittedName>
</protein>